<protein>
    <submittedName>
        <fullName evidence="2">Uncharacterized protein</fullName>
    </submittedName>
</protein>
<evidence type="ECO:0000313" key="2">
    <source>
        <dbReference type="EMBL" id="KAF2854045.1"/>
    </source>
</evidence>
<gene>
    <name evidence="2" type="ORF">T440DRAFT_266962</name>
</gene>
<name>A0A6A7BHV6_9PLEO</name>
<keyword evidence="3" id="KW-1185">Reference proteome</keyword>
<evidence type="ECO:0000313" key="3">
    <source>
        <dbReference type="Proteomes" id="UP000799423"/>
    </source>
</evidence>
<feature type="region of interest" description="Disordered" evidence="1">
    <location>
        <begin position="276"/>
        <end position="308"/>
    </location>
</feature>
<sequence length="468" mass="50048">MSVHKKMSPDSGAATPQFKGPGPEVPSIHCHGIPEAEGGRSDPSAPACTQYMATLGSEGTNANRNVPTALCEHVDVGRDCVPGGRAGMTGSKNKTRHSYRRKSNKCATAVSHGPDFFVSLGGPNDLDRWIVGDLSSSRTTASLESGHDLQQGMMRLFHGCQAVMCRPPEARGCRTTSATPQQRMARRGGGLMRPRIGAVANTRCTDECARPIAMTPSRRSPSEGRCKCWGRNFFFVVPPEAVLWRACSGPVCAYRCRDTAQRTCVRAGGDLCVAPRPTQERSPAGATATATAPGTPDKRSVPRGLDPPGEAQAAIGGELIGVPKAGLRCPRVLAIRRDARSKGALPWLDGALERRSIRALGQEHAQRVAEFLLGCARREGEAAGWSRDEGANRTLKHAISAGCTAQRERRRNSRPRTSTGGPWREDADRSGYCVEARQLVSHEECQAGRQAGQPGTVPVRGIAGVTYQ</sequence>
<evidence type="ECO:0000256" key="1">
    <source>
        <dbReference type="SAM" id="MobiDB-lite"/>
    </source>
</evidence>
<reference evidence="2" key="1">
    <citation type="submission" date="2020-01" db="EMBL/GenBank/DDBJ databases">
        <authorList>
            <consortium name="DOE Joint Genome Institute"/>
            <person name="Haridas S."/>
            <person name="Albert R."/>
            <person name="Binder M."/>
            <person name="Bloem J."/>
            <person name="Labutti K."/>
            <person name="Salamov A."/>
            <person name="Andreopoulos B."/>
            <person name="Baker S.E."/>
            <person name="Barry K."/>
            <person name="Bills G."/>
            <person name="Bluhm B.H."/>
            <person name="Cannon C."/>
            <person name="Castanera R."/>
            <person name="Culley D.E."/>
            <person name="Daum C."/>
            <person name="Ezra D."/>
            <person name="Gonzalez J.B."/>
            <person name="Henrissat B."/>
            <person name="Kuo A."/>
            <person name="Liang C."/>
            <person name="Lipzen A."/>
            <person name="Lutzoni F."/>
            <person name="Magnuson J."/>
            <person name="Mondo S."/>
            <person name="Nolan M."/>
            <person name="Ohm R."/>
            <person name="Pangilinan J."/>
            <person name="Park H.-J."/>
            <person name="Ramirez L."/>
            <person name="Alfaro M."/>
            <person name="Sun H."/>
            <person name="Tritt A."/>
            <person name="Yoshinaga Y."/>
            <person name="Zwiers L.-H."/>
            <person name="Turgeon B.G."/>
            <person name="Goodwin S.B."/>
            <person name="Spatafora J.W."/>
            <person name="Crous P.W."/>
            <person name="Grigoriev I.V."/>
        </authorList>
    </citation>
    <scope>NUCLEOTIDE SEQUENCE</scope>
    <source>
        <strain evidence="2">IPT5</strain>
    </source>
</reference>
<feature type="region of interest" description="Disordered" evidence="1">
    <location>
        <begin position="445"/>
        <end position="468"/>
    </location>
</feature>
<dbReference type="EMBL" id="MU006293">
    <property type="protein sequence ID" value="KAF2854045.1"/>
    <property type="molecule type" value="Genomic_DNA"/>
</dbReference>
<feature type="region of interest" description="Disordered" evidence="1">
    <location>
        <begin position="1"/>
        <end position="45"/>
    </location>
</feature>
<organism evidence="2 3">
    <name type="scientific">Plenodomus tracheiphilus IPT5</name>
    <dbReference type="NCBI Taxonomy" id="1408161"/>
    <lineage>
        <taxon>Eukaryota</taxon>
        <taxon>Fungi</taxon>
        <taxon>Dikarya</taxon>
        <taxon>Ascomycota</taxon>
        <taxon>Pezizomycotina</taxon>
        <taxon>Dothideomycetes</taxon>
        <taxon>Pleosporomycetidae</taxon>
        <taxon>Pleosporales</taxon>
        <taxon>Pleosporineae</taxon>
        <taxon>Leptosphaeriaceae</taxon>
        <taxon>Plenodomus</taxon>
    </lineage>
</organism>
<accession>A0A6A7BHV6</accession>
<dbReference type="Proteomes" id="UP000799423">
    <property type="component" value="Unassembled WGS sequence"/>
</dbReference>
<feature type="region of interest" description="Disordered" evidence="1">
    <location>
        <begin position="397"/>
        <end position="428"/>
    </location>
</feature>
<proteinExistence type="predicted"/>
<feature type="compositionally biased region" description="Low complexity" evidence="1">
    <location>
        <begin position="283"/>
        <end position="295"/>
    </location>
</feature>
<dbReference type="AlphaFoldDB" id="A0A6A7BHV6"/>